<evidence type="ECO:0000256" key="3">
    <source>
        <dbReference type="ARBA" id="ARBA00022525"/>
    </source>
</evidence>
<dbReference type="CDD" id="cd19382">
    <property type="entry name" value="TGF_beta_Persephin"/>
    <property type="match status" value="1"/>
</dbReference>
<comment type="similarity">
    <text evidence="2">Belongs to the TGF-beta family. GDNF subfamily.</text>
</comment>
<dbReference type="GO" id="GO:0005576">
    <property type="term" value="C:extracellular region"/>
    <property type="evidence" value="ECO:0007669"/>
    <property type="project" value="UniProtKB-SubCell"/>
</dbReference>
<name>A0A667WI35_9TELE</name>
<evidence type="ECO:0000256" key="6">
    <source>
        <dbReference type="ARBA" id="ARBA00023157"/>
    </source>
</evidence>
<sequence>MSASGEQDSLLASNGLVSLSPPVHRLVSSLHPPFNSEGYISEVVTRLHLSITCAHTPVHIPSPSSPDEEAAEDHKEGSGAGSVSGPGVPVPVLIRSRRSSPDSHCGLRSVLLQVRDLGLGYDSDETVLFKYCSGTCPRVRSNHDLTLTNLLVNGVLPHPPLGELWHNAPCCRPTHHEDLAFLDNSYRWHKVEKLLAAGCSCVG</sequence>
<dbReference type="GO" id="GO:0030971">
    <property type="term" value="F:receptor tyrosine kinase binding"/>
    <property type="evidence" value="ECO:0007669"/>
    <property type="project" value="InterPro"/>
</dbReference>
<dbReference type="InParanoid" id="A0A667WI35"/>
<evidence type="ECO:0000256" key="7">
    <source>
        <dbReference type="RuleBase" id="RU000354"/>
    </source>
</evidence>
<accession>A0A667WI35</accession>
<evidence type="ECO:0000256" key="5">
    <source>
        <dbReference type="ARBA" id="ARBA00023030"/>
    </source>
</evidence>
<reference evidence="10" key="2">
    <citation type="submission" date="2025-08" db="UniProtKB">
        <authorList>
            <consortium name="Ensembl"/>
        </authorList>
    </citation>
    <scope>IDENTIFICATION</scope>
</reference>
<organism evidence="10 11">
    <name type="scientific">Myripristis murdjan</name>
    <name type="common">pinecone soldierfish</name>
    <dbReference type="NCBI Taxonomy" id="586833"/>
    <lineage>
        <taxon>Eukaryota</taxon>
        <taxon>Metazoa</taxon>
        <taxon>Chordata</taxon>
        <taxon>Craniata</taxon>
        <taxon>Vertebrata</taxon>
        <taxon>Euteleostomi</taxon>
        <taxon>Actinopterygii</taxon>
        <taxon>Neopterygii</taxon>
        <taxon>Teleostei</taxon>
        <taxon>Neoteleostei</taxon>
        <taxon>Acanthomorphata</taxon>
        <taxon>Holocentriformes</taxon>
        <taxon>Holocentridae</taxon>
        <taxon>Myripristis</taxon>
    </lineage>
</organism>
<dbReference type="PANTHER" id="PTHR12173">
    <property type="entry name" value="GDNF SUBFAMILY OF TGF-BETA FAMILY"/>
    <property type="match status" value="1"/>
</dbReference>
<evidence type="ECO:0000313" key="10">
    <source>
        <dbReference type="Ensembl" id="ENSMMDP00005001032.1"/>
    </source>
</evidence>
<evidence type="ECO:0000313" key="11">
    <source>
        <dbReference type="Proteomes" id="UP000472263"/>
    </source>
</evidence>
<gene>
    <name evidence="10" type="primary">PSPN</name>
</gene>
<dbReference type="AlphaFoldDB" id="A0A667WI35"/>
<feature type="domain" description="TGF-beta family profile" evidence="9">
    <location>
        <begin position="95"/>
        <end position="202"/>
    </location>
</feature>
<feature type="region of interest" description="Disordered" evidence="8">
    <location>
        <begin position="58"/>
        <end position="103"/>
    </location>
</feature>
<dbReference type="PANTHER" id="PTHR12173:SF11">
    <property type="entry name" value="PERSEPHIN-LIKE"/>
    <property type="match status" value="1"/>
</dbReference>
<evidence type="ECO:0000259" key="9">
    <source>
        <dbReference type="PROSITE" id="PS51362"/>
    </source>
</evidence>
<evidence type="ECO:0000256" key="2">
    <source>
        <dbReference type="ARBA" id="ARBA00009832"/>
    </source>
</evidence>
<dbReference type="GO" id="GO:0007399">
    <property type="term" value="P:nervous system development"/>
    <property type="evidence" value="ECO:0007669"/>
    <property type="project" value="UniProtKB-ARBA"/>
</dbReference>
<dbReference type="GO" id="GO:0030116">
    <property type="term" value="F:glial cell-derived neurotrophic factor receptor binding"/>
    <property type="evidence" value="ECO:0007669"/>
    <property type="project" value="InterPro"/>
</dbReference>
<dbReference type="SUPFAM" id="SSF57501">
    <property type="entry name" value="Cystine-knot cytokines"/>
    <property type="match status" value="1"/>
</dbReference>
<dbReference type="GeneTree" id="ENSGT00950000182993"/>
<dbReference type="InterPro" id="IPR043401">
    <property type="entry name" value="GDNF_fam"/>
</dbReference>
<keyword evidence="3" id="KW-0964">Secreted</keyword>
<proteinExistence type="inferred from homology"/>
<evidence type="ECO:0000256" key="1">
    <source>
        <dbReference type="ARBA" id="ARBA00004613"/>
    </source>
</evidence>
<dbReference type="GO" id="GO:0008083">
    <property type="term" value="F:growth factor activity"/>
    <property type="evidence" value="ECO:0007669"/>
    <property type="project" value="UniProtKB-KW"/>
</dbReference>
<protein>
    <submittedName>
        <fullName evidence="10">Persephin</fullName>
    </submittedName>
</protein>
<dbReference type="InterPro" id="IPR029034">
    <property type="entry name" value="Cystine-knot_cytokine"/>
</dbReference>
<reference evidence="10" key="1">
    <citation type="submission" date="2019-06" db="EMBL/GenBank/DDBJ databases">
        <authorList>
            <consortium name="Wellcome Sanger Institute Data Sharing"/>
        </authorList>
    </citation>
    <scope>NUCLEOTIDE SEQUENCE [LARGE SCALE GENOMIC DNA]</scope>
</reference>
<keyword evidence="11" id="KW-1185">Reference proteome</keyword>
<dbReference type="Pfam" id="PF00019">
    <property type="entry name" value="TGF_beta"/>
    <property type="match status" value="1"/>
</dbReference>
<dbReference type="Ensembl" id="ENSMMDT00005001053.1">
    <property type="protein sequence ID" value="ENSMMDP00005001032.1"/>
    <property type="gene ID" value="ENSMMDG00005000622.1"/>
</dbReference>
<reference evidence="10" key="3">
    <citation type="submission" date="2025-09" db="UniProtKB">
        <authorList>
            <consortium name="Ensembl"/>
        </authorList>
    </citation>
    <scope>IDENTIFICATION</scope>
</reference>
<keyword evidence="5 7" id="KW-0339">Growth factor</keyword>
<dbReference type="Proteomes" id="UP000472263">
    <property type="component" value="Chromosome 1"/>
</dbReference>
<dbReference type="PROSITE" id="PS51362">
    <property type="entry name" value="TGF_BETA_2"/>
    <property type="match status" value="1"/>
</dbReference>
<keyword evidence="4" id="KW-0732">Signal</keyword>
<dbReference type="InterPro" id="IPR001839">
    <property type="entry name" value="TGF-b_C"/>
</dbReference>
<evidence type="ECO:0000256" key="4">
    <source>
        <dbReference type="ARBA" id="ARBA00022729"/>
    </source>
</evidence>
<comment type="subcellular location">
    <subcellularLocation>
        <location evidence="1">Secreted</location>
    </subcellularLocation>
</comment>
<keyword evidence="6" id="KW-1015">Disulfide bond</keyword>
<evidence type="ECO:0000256" key="8">
    <source>
        <dbReference type="SAM" id="MobiDB-lite"/>
    </source>
</evidence>
<dbReference type="Gene3D" id="2.10.90.10">
    <property type="entry name" value="Cystine-knot cytokines"/>
    <property type="match status" value="1"/>
</dbReference>